<protein>
    <recommendedName>
        <fullName evidence="5">Glycosyl transferase family 2</fullName>
    </recommendedName>
</protein>
<dbReference type="Gene3D" id="3.90.550.10">
    <property type="entry name" value="Spore Coat Polysaccharide Biosynthesis Protein SpsA, Chain A"/>
    <property type="match status" value="1"/>
</dbReference>
<feature type="domain" description="Glycosyltransferase 2-like" evidence="1">
    <location>
        <begin position="7"/>
        <end position="133"/>
    </location>
</feature>
<dbReference type="Pfam" id="PF00535">
    <property type="entry name" value="Glycos_transf_2"/>
    <property type="match status" value="1"/>
</dbReference>
<evidence type="ECO:0000259" key="2">
    <source>
        <dbReference type="Pfam" id="PF22181"/>
    </source>
</evidence>
<dbReference type="Proteomes" id="UP000656042">
    <property type="component" value="Unassembled WGS sequence"/>
</dbReference>
<reference evidence="3" key="2">
    <citation type="submission" date="2020-09" db="EMBL/GenBank/DDBJ databases">
        <authorList>
            <person name="Sun Q."/>
            <person name="Zhou Y."/>
        </authorList>
    </citation>
    <scope>NUCLEOTIDE SEQUENCE</scope>
    <source>
        <strain evidence="3">CGMCC 4.7299</strain>
    </source>
</reference>
<evidence type="ECO:0008006" key="5">
    <source>
        <dbReference type="Google" id="ProtNLM"/>
    </source>
</evidence>
<dbReference type="Pfam" id="PF22181">
    <property type="entry name" value="TarS_linker"/>
    <property type="match status" value="1"/>
</dbReference>
<dbReference type="InterPro" id="IPR054028">
    <property type="entry name" value="TarS/TarP_linker"/>
</dbReference>
<organism evidence="3 4">
    <name type="scientific">Mangrovihabitans endophyticus</name>
    <dbReference type="NCBI Taxonomy" id="1751298"/>
    <lineage>
        <taxon>Bacteria</taxon>
        <taxon>Bacillati</taxon>
        <taxon>Actinomycetota</taxon>
        <taxon>Actinomycetes</taxon>
        <taxon>Micromonosporales</taxon>
        <taxon>Micromonosporaceae</taxon>
        <taxon>Mangrovihabitans</taxon>
    </lineage>
</organism>
<dbReference type="EMBL" id="BMMX01000030">
    <property type="protein sequence ID" value="GGL08754.1"/>
    <property type="molecule type" value="Genomic_DNA"/>
</dbReference>
<proteinExistence type="predicted"/>
<dbReference type="InterPro" id="IPR029044">
    <property type="entry name" value="Nucleotide-diphossugar_trans"/>
</dbReference>
<dbReference type="SUPFAM" id="SSF53448">
    <property type="entry name" value="Nucleotide-diphospho-sugar transferases"/>
    <property type="match status" value="1"/>
</dbReference>
<evidence type="ECO:0000313" key="4">
    <source>
        <dbReference type="Proteomes" id="UP000656042"/>
    </source>
</evidence>
<dbReference type="GO" id="GO:0016758">
    <property type="term" value="F:hexosyltransferase activity"/>
    <property type="evidence" value="ECO:0007669"/>
    <property type="project" value="UniProtKB-ARBA"/>
</dbReference>
<accession>A0A8J3C4N4</accession>
<dbReference type="CDD" id="cd00761">
    <property type="entry name" value="Glyco_tranf_GTA_type"/>
    <property type="match status" value="1"/>
</dbReference>
<sequence length="531" mass="58310">MSTPDVTVVVAVFNTMPYLSQCLDSVLGQSLGADRLEIVAVDDGSTDGSAAELDRYAERHPGTVTVIHQANSGGPAAPSNRALEVARGRYVFFLGADDYLGDQALERLVRVADERDADIVLGKLVGVGGRGVNQAVYARDRDDLTLVNSALPWALSNTKLFRRSLIEEHHLRFPEELRSGSDQPFTLRAVAAARRIAVRGEDYDFYYAVRRTDASNITYRTSLSGFVHSTAVIMDTAADVITDPEALARVHRRHFTWELGKLLGERFLDADAEEQRLVQDGVRKLAEQYLTEPMRASLDVQRRIPLSVAQFGSLDDLRAVVRHYLRDGLSPMVADGQRCYAALPGFRDPDRGFAQAWFDITALVRKRIGPPELNAITTERAADGRPVLVVSVRSPIPELGAVSVAPPQMTAGPARAALHLAEADGERAGGVGPGTDVRAEFDPRGLAVADGPQRIRFVHTTLGTEHVQDLPGPARVTGAGLRFRRGVRYFTVRARRDRQGRLMLVVTPITPRRLVAGLVRRLRPRARKVSR</sequence>
<feature type="domain" description="TarS/TarP linker" evidence="2">
    <location>
        <begin position="226"/>
        <end position="320"/>
    </location>
</feature>
<evidence type="ECO:0000313" key="3">
    <source>
        <dbReference type="EMBL" id="GGL08754.1"/>
    </source>
</evidence>
<dbReference type="PANTHER" id="PTHR22916:SF3">
    <property type="entry name" value="UDP-GLCNAC:BETAGAL BETA-1,3-N-ACETYLGLUCOSAMINYLTRANSFERASE-LIKE PROTEIN 1"/>
    <property type="match status" value="1"/>
</dbReference>
<evidence type="ECO:0000259" key="1">
    <source>
        <dbReference type="Pfam" id="PF00535"/>
    </source>
</evidence>
<reference evidence="3" key="1">
    <citation type="journal article" date="2014" name="Int. J. Syst. Evol. Microbiol.">
        <title>Complete genome sequence of Corynebacterium casei LMG S-19264T (=DSM 44701T), isolated from a smear-ripened cheese.</title>
        <authorList>
            <consortium name="US DOE Joint Genome Institute (JGI-PGF)"/>
            <person name="Walter F."/>
            <person name="Albersmeier A."/>
            <person name="Kalinowski J."/>
            <person name="Ruckert C."/>
        </authorList>
    </citation>
    <scope>NUCLEOTIDE SEQUENCE</scope>
    <source>
        <strain evidence="3">CGMCC 4.7299</strain>
    </source>
</reference>
<dbReference type="InterPro" id="IPR001173">
    <property type="entry name" value="Glyco_trans_2-like"/>
</dbReference>
<dbReference type="PANTHER" id="PTHR22916">
    <property type="entry name" value="GLYCOSYLTRANSFERASE"/>
    <property type="match status" value="1"/>
</dbReference>
<gene>
    <name evidence="3" type="ORF">GCM10012284_49240</name>
</gene>
<dbReference type="AlphaFoldDB" id="A0A8J3C4N4"/>
<dbReference type="RefSeq" id="WP_189081672.1">
    <property type="nucleotide sequence ID" value="NZ_BMMX01000030.1"/>
</dbReference>
<comment type="caution">
    <text evidence="3">The sequence shown here is derived from an EMBL/GenBank/DDBJ whole genome shotgun (WGS) entry which is preliminary data.</text>
</comment>
<keyword evidence="4" id="KW-1185">Reference proteome</keyword>
<name>A0A8J3C4N4_9ACTN</name>